<name>A0ABQ3UXH0_9CHLR</name>
<evidence type="ECO:0000313" key="2">
    <source>
        <dbReference type="Proteomes" id="UP000654345"/>
    </source>
</evidence>
<accession>A0ABQ3UXH0</accession>
<organism evidence="1 2">
    <name type="scientific">Ktedonobacter robiniae</name>
    <dbReference type="NCBI Taxonomy" id="2778365"/>
    <lineage>
        <taxon>Bacteria</taxon>
        <taxon>Bacillati</taxon>
        <taxon>Chloroflexota</taxon>
        <taxon>Ktedonobacteria</taxon>
        <taxon>Ktedonobacterales</taxon>
        <taxon>Ktedonobacteraceae</taxon>
        <taxon>Ktedonobacter</taxon>
    </lineage>
</organism>
<sequence>MGSKRFQVACAWVRQVFLRAQKAYGQRIVEKGHSVQMGKTVQDSVNLSTIDASASLILSFLTRWGRRITQKIV</sequence>
<keyword evidence="2" id="KW-1185">Reference proteome</keyword>
<evidence type="ECO:0000313" key="1">
    <source>
        <dbReference type="EMBL" id="GHO57463.1"/>
    </source>
</evidence>
<dbReference type="Proteomes" id="UP000654345">
    <property type="component" value="Unassembled WGS sequence"/>
</dbReference>
<proteinExistence type="predicted"/>
<comment type="caution">
    <text evidence="1">The sequence shown here is derived from an EMBL/GenBank/DDBJ whole genome shotgun (WGS) entry which is preliminary data.</text>
</comment>
<reference evidence="1 2" key="1">
    <citation type="journal article" date="2021" name="Int. J. Syst. Evol. Microbiol.">
        <title>Reticulibacter mediterranei gen. nov., sp. nov., within the new family Reticulibacteraceae fam. nov., and Ktedonospora formicarum gen. nov., sp. nov., Ktedonobacter robiniae sp. nov., Dictyobacter formicarum sp. nov. and Dictyobacter arantiisoli sp. nov., belonging to the class Ktedonobacteria.</title>
        <authorList>
            <person name="Yabe S."/>
            <person name="Zheng Y."/>
            <person name="Wang C.M."/>
            <person name="Sakai Y."/>
            <person name="Abe K."/>
            <person name="Yokota A."/>
            <person name="Donadio S."/>
            <person name="Cavaletti L."/>
            <person name="Monciardini P."/>
        </authorList>
    </citation>
    <scope>NUCLEOTIDE SEQUENCE [LARGE SCALE GENOMIC DNA]</scope>
    <source>
        <strain evidence="1 2">SOSP1-30</strain>
    </source>
</reference>
<dbReference type="EMBL" id="BNJG01000002">
    <property type="protein sequence ID" value="GHO57463.1"/>
    <property type="molecule type" value="Genomic_DNA"/>
</dbReference>
<gene>
    <name evidence="1" type="ORF">KSB_59380</name>
</gene>
<protein>
    <submittedName>
        <fullName evidence="1">Uncharacterized protein</fullName>
    </submittedName>
</protein>